<evidence type="ECO:0000256" key="2">
    <source>
        <dbReference type="SAM" id="Phobius"/>
    </source>
</evidence>
<keyword evidence="2" id="KW-0812">Transmembrane</keyword>
<dbReference type="AlphaFoldDB" id="A0A419R5I7"/>
<dbReference type="EMBL" id="RAHJ01000003">
    <property type="protein sequence ID" value="RJX71181.1"/>
    <property type="molecule type" value="Genomic_DNA"/>
</dbReference>
<feature type="transmembrane region" description="Helical" evidence="2">
    <location>
        <begin position="6"/>
        <end position="27"/>
    </location>
</feature>
<evidence type="ECO:0000256" key="1">
    <source>
        <dbReference type="SAM" id="MobiDB-lite"/>
    </source>
</evidence>
<accession>A0A419R5I7</accession>
<dbReference type="InterPro" id="IPR010994">
    <property type="entry name" value="RuvA_2-like"/>
</dbReference>
<name>A0A419R5I7_9SPHN</name>
<protein>
    <recommendedName>
        <fullName evidence="5">NADH dehydrogenase subunit E</fullName>
    </recommendedName>
</protein>
<feature type="region of interest" description="Disordered" evidence="1">
    <location>
        <begin position="107"/>
        <end position="131"/>
    </location>
</feature>
<evidence type="ECO:0000313" key="3">
    <source>
        <dbReference type="EMBL" id="RJX71181.1"/>
    </source>
</evidence>
<reference evidence="3 4" key="1">
    <citation type="submission" date="2018-09" db="EMBL/GenBank/DDBJ databases">
        <title>Altererythrobacter sp.Ery1 and Ery12, the genome sequencing of novel strains in genus Alterythrobacter.</title>
        <authorList>
            <person name="Cheng H."/>
            <person name="Wu Y.-H."/>
            <person name="Fang C."/>
            <person name="Xu X.-W."/>
        </authorList>
    </citation>
    <scope>NUCLEOTIDE SEQUENCE [LARGE SCALE GENOMIC DNA]</scope>
    <source>
        <strain evidence="3 4">Ery12</strain>
    </source>
</reference>
<dbReference type="Proteomes" id="UP000284322">
    <property type="component" value="Unassembled WGS sequence"/>
</dbReference>
<evidence type="ECO:0000313" key="4">
    <source>
        <dbReference type="Proteomes" id="UP000284322"/>
    </source>
</evidence>
<organism evidence="3 4">
    <name type="scientific">Tsuneonella suprasediminis</name>
    <dbReference type="NCBI Taxonomy" id="2306996"/>
    <lineage>
        <taxon>Bacteria</taxon>
        <taxon>Pseudomonadati</taxon>
        <taxon>Pseudomonadota</taxon>
        <taxon>Alphaproteobacteria</taxon>
        <taxon>Sphingomonadales</taxon>
        <taxon>Erythrobacteraceae</taxon>
        <taxon>Tsuneonella</taxon>
    </lineage>
</organism>
<keyword evidence="2" id="KW-1133">Transmembrane helix</keyword>
<comment type="caution">
    <text evidence="3">The sequence shown here is derived from an EMBL/GenBank/DDBJ whole genome shotgun (WGS) entry which is preliminary data.</text>
</comment>
<proteinExistence type="predicted"/>
<sequence length="211" mass="21995">MSELLAENWLLVAIALVIGLLVAWWLFAATRRTRVETDRRDTLDEGAAPAARNQALIDAAPAAARDPAPMPPPAPVGLAGAGTAVAAAVEEAQIEAAETAARAADAETAAVEPEPEPAPAPAPTPKVASATASADDLTQIKGLGPKLAALLTDLGVTRFEQIAAWDDAEIDRVDALLGRFQGRIRRDGWVEQAGYLAKGDLDGFRSRFGAT</sequence>
<evidence type="ECO:0008006" key="5">
    <source>
        <dbReference type="Google" id="ProtNLM"/>
    </source>
</evidence>
<dbReference type="Gene3D" id="1.10.150.20">
    <property type="entry name" value="5' to 3' exonuclease, C-terminal subdomain"/>
    <property type="match status" value="1"/>
</dbReference>
<dbReference type="RefSeq" id="WP_120106080.1">
    <property type="nucleotide sequence ID" value="NZ_RAHJ01000003.1"/>
</dbReference>
<keyword evidence="4" id="KW-1185">Reference proteome</keyword>
<gene>
    <name evidence="3" type="ORF">D6858_00635</name>
</gene>
<dbReference type="OrthoDB" id="9807941at2"/>
<dbReference type="SUPFAM" id="SSF47781">
    <property type="entry name" value="RuvA domain 2-like"/>
    <property type="match status" value="1"/>
</dbReference>
<keyword evidence="2" id="KW-0472">Membrane</keyword>